<dbReference type="InterPro" id="IPR008979">
    <property type="entry name" value="Galactose-bd-like_sf"/>
</dbReference>
<dbReference type="AlphaFoldDB" id="B7K3F9"/>
<evidence type="ECO:0000313" key="4">
    <source>
        <dbReference type="Proteomes" id="UP000008204"/>
    </source>
</evidence>
<keyword evidence="3" id="KW-0830">Ubiquinone</keyword>
<dbReference type="EMBL" id="CP001287">
    <property type="protein sequence ID" value="ACK65301.1"/>
    <property type="molecule type" value="Genomic_DNA"/>
</dbReference>
<name>B7K3F9_RIPO1</name>
<dbReference type="InterPro" id="IPR036291">
    <property type="entry name" value="NAD(P)-bd_dom_sf"/>
</dbReference>
<evidence type="ECO:0000259" key="1">
    <source>
        <dbReference type="Pfam" id="PF08547"/>
    </source>
</evidence>
<organism evidence="3 4">
    <name type="scientific">Rippkaea orientalis (strain PCC 8801 / RF-1)</name>
    <name type="common">Cyanothece sp. (strain PCC 8801)</name>
    <dbReference type="NCBI Taxonomy" id="41431"/>
    <lineage>
        <taxon>Bacteria</taxon>
        <taxon>Bacillati</taxon>
        <taxon>Cyanobacteriota</taxon>
        <taxon>Cyanophyceae</taxon>
        <taxon>Oscillatoriophycideae</taxon>
        <taxon>Chroococcales</taxon>
        <taxon>Aphanothecaceae</taxon>
        <taxon>Rippkaea</taxon>
        <taxon>Rippkaea orientalis</taxon>
    </lineage>
</organism>
<evidence type="ECO:0000259" key="2">
    <source>
        <dbReference type="Pfam" id="PF13460"/>
    </source>
</evidence>
<dbReference type="eggNOG" id="COG0702">
    <property type="taxonomic scope" value="Bacteria"/>
</dbReference>
<proteinExistence type="predicted"/>
<dbReference type="OrthoDB" id="442188at2"/>
<sequence>MSQTNRAKWDLTRFWNTLNYFEIVPGINIVQRLLNKGDRPSVNLYQNSTMNRILVVGATGGVGKRLVRLLQANGYPVRVLVRDSQKAQELLPPGVEIIEGDITRPETLTPKLIENIAAVICCTGTRVQPVEGDTPNRDKYYQGVKFYLPQVVDSPEQVEYLGMKNLTKLVKQYLRPGEKVIFDFTHPTEAIKAAWGAVDDVVMGGISESSLRLVNQKAIFSGNVSTANNGGFASVRTRNFEPPLDLSGYEGIQLQVNGDGKRYKFIIRCEGKWDGLGYCYSFNTFSNRPSSISIPFNELIPVFRAKTVPDAGAFDASRVYSMQLMQTKFEYNGELNPRFSPGLFGLEIESIKAYGGQPKTPHFILISSAGVTRPGRPGLNLDEEPPAVRLNDQLGGILTWKWRGEEVVRQSGLNYTIIRPCALTEKPGDKGLVFDQGDNIKGQVSRDAIAALCLDILKNPQAGQKTFEVREEDTPFNPQDWGQALASLSLD</sequence>
<dbReference type="HOGENOM" id="CLU_029746_1_1_3"/>
<reference evidence="4" key="1">
    <citation type="journal article" date="2011" name="MBio">
        <title>Novel metabolic attributes of the genus Cyanothece, comprising a group of unicellular nitrogen-fixing Cyanobacteria.</title>
        <authorList>
            <person name="Bandyopadhyay A."/>
            <person name="Elvitigala T."/>
            <person name="Welsh E."/>
            <person name="Stockel J."/>
            <person name="Liberton M."/>
            <person name="Min H."/>
            <person name="Sherman L.A."/>
            <person name="Pakrasi H.B."/>
        </authorList>
    </citation>
    <scope>NUCLEOTIDE SEQUENCE [LARGE SCALE GENOMIC DNA]</scope>
    <source>
        <strain evidence="4">PCC 8801</strain>
    </source>
</reference>
<dbReference type="KEGG" id="cyp:PCC8801_1235"/>
<dbReference type="Proteomes" id="UP000008204">
    <property type="component" value="Chromosome"/>
</dbReference>
<dbReference type="Pfam" id="PF08547">
    <property type="entry name" value="CIA30"/>
    <property type="match status" value="1"/>
</dbReference>
<dbReference type="Pfam" id="PF13460">
    <property type="entry name" value="NAD_binding_10"/>
    <property type="match status" value="2"/>
</dbReference>
<feature type="domain" description="NAD(P)-binding" evidence="2">
    <location>
        <begin position="360"/>
        <end position="460"/>
    </location>
</feature>
<protein>
    <submittedName>
        <fullName evidence="3">NADH:ubiquinone oxidoreductase complex I intermediate-associated protein 30</fullName>
    </submittedName>
</protein>
<dbReference type="RefSeq" id="WP_012594575.1">
    <property type="nucleotide sequence ID" value="NC_011726.1"/>
</dbReference>
<dbReference type="PANTHER" id="PTHR15020">
    <property type="entry name" value="FLAVIN REDUCTASE-RELATED"/>
    <property type="match status" value="1"/>
</dbReference>
<dbReference type="PANTHER" id="PTHR15020:SF50">
    <property type="entry name" value="UPF0659 PROTEIN YMR090W"/>
    <property type="match status" value="1"/>
</dbReference>
<dbReference type="SUPFAM" id="SSF51735">
    <property type="entry name" value="NAD(P)-binding Rossmann-fold domains"/>
    <property type="match status" value="1"/>
</dbReference>
<accession>B7K3F9</accession>
<feature type="domain" description="NADH:ubiquinone oxidoreductase intermediate-associated protein 30" evidence="1">
    <location>
        <begin position="182"/>
        <end position="348"/>
    </location>
</feature>
<feature type="domain" description="NAD(P)-binding" evidence="2">
    <location>
        <begin position="57"/>
        <end position="128"/>
    </location>
</feature>
<keyword evidence="4" id="KW-1185">Reference proteome</keyword>
<dbReference type="SUPFAM" id="SSF49785">
    <property type="entry name" value="Galactose-binding domain-like"/>
    <property type="match status" value="1"/>
</dbReference>
<dbReference type="InterPro" id="IPR013857">
    <property type="entry name" value="NADH-UbQ_OxRdtase-assoc_prot30"/>
</dbReference>
<dbReference type="STRING" id="41431.PCC8801_1235"/>
<gene>
    <name evidence="3" type="ordered locus">PCC8801_1235</name>
</gene>
<evidence type="ECO:0000313" key="3">
    <source>
        <dbReference type="EMBL" id="ACK65301.1"/>
    </source>
</evidence>
<dbReference type="Gene3D" id="3.40.50.720">
    <property type="entry name" value="NAD(P)-binding Rossmann-like Domain"/>
    <property type="match status" value="2"/>
</dbReference>
<dbReference type="InterPro" id="IPR016040">
    <property type="entry name" value="NAD(P)-bd_dom"/>
</dbReference>